<accession>A0A4Z1E3K5</accession>
<feature type="transmembrane region" description="Helical" evidence="7">
    <location>
        <begin position="35"/>
        <end position="60"/>
    </location>
</feature>
<evidence type="ECO:0000256" key="5">
    <source>
        <dbReference type="ARBA" id="ARBA00022989"/>
    </source>
</evidence>
<dbReference type="Gene3D" id="1.10.3720.10">
    <property type="entry name" value="MetI-like"/>
    <property type="match status" value="1"/>
</dbReference>
<dbReference type="Pfam" id="PF00528">
    <property type="entry name" value="BPD_transp_1"/>
    <property type="match status" value="1"/>
</dbReference>
<protein>
    <submittedName>
        <fullName evidence="10">Inositol transport system permease protein</fullName>
    </submittedName>
</protein>
<sequence length="318" mass="34289">MTMTAPASAPDRSPLTPPTAAPARRRRRTTTSRTGWAYASPTAALVLSLFVVPIGIVFFMSGSDWSLLGGNQGTNFPENFTQVLAHRQFWPSVRFTLLYTVIATVLLIGLGLGLALIVQVSSRWSGFLRTAFLLPTALGLASASLLFYALYSPQVGPVSRWLEQLGVTEGVVSILGSPAGALWGTVFLVVWRFAGFYMLLLLVGLQNIPGDVYEAAKLDGAKTWQTFRSITLPLLRPSLALSTIMCVTGSLLAFDQFYILTKGGPDSSTMTVVQLIYNLAFESKRDLGMAAALSVITLLALVAINVFQLRAMRGSSES</sequence>
<comment type="caution">
    <text evidence="10">The sequence shown here is derived from an EMBL/GenBank/DDBJ whole genome shotgun (WGS) entry which is preliminary data.</text>
</comment>
<dbReference type="InterPro" id="IPR035906">
    <property type="entry name" value="MetI-like_sf"/>
</dbReference>
<evidence type="ECO:0000313" key="11">
    <source>
        <dbReference type="Proteomes" id="UP000297318"/>
    </source>
</evidence>
<evidence type="ECO:0000256" key="2">
    <source>
        <dbReference type="ARBA" id="ARBA00022448"/>
    </source>
</evidence>
<name>A0A4Z1E3K5_9MICO</name>
<evidence type="ECO:0000256" key="8">
    <source>
        <dbReference type="SAM" id="MobiDB-lite"/>
    </source>
</evidence>
<dbReference type="EMBL" id="RHPJ01000002">
    <property type="protein sequence ID" value="TGO05749.1"/>
    <property type="molecule type" value="Genomic_DNA"/>
</dbReference>
<dbReference type="SUPFAM" id="SSF161098">
    <property type="entry name" value="MetI-like"/>
    <property type="match status" value="1"/>
</dbReference>
<dbReference type="GO" id="GO:0005886">
    <property type="term" value="C:plasma membrane"/>
    <property type="evidence" value="ECO:0007669"/>
    <property type="project" value="UniProtKB-SubCell"/>
</dbReference>
<comment type="similarity">
    <text evidence="7">Belongs to the binding-protein-dependent transport system permease family.</text>
</comment>
<dbReference type="PANTHER" id="PTHR43227:SF8">
    <property type="entry name" value="DIACETYLCHITOBIOSE UPTAKE SYSTEM PERMEASE PROTEIN DASB"/>
    <property type="match status" value="1"/>
</dbReference>
<organism evidence="10 11">
    <name type="scientific">Serinibacter arcticus</name>
    <dbReference type="NCBI Taxonomy" id="1655435"/>
    <lineage>
        <taxon>Bacteria</taxon>
        <taxon>Bacillati</taxon>
        <taxon>Actinomycetota</taxon>
        <taxon>Actinomycetes</taxon>
        <taxon>Micrococcales</taxon>
        <taxon>Beutenbergiaceae</taxon>
        <taxon>Serinibacter</taxon>
    </lineage>
</organism>
<feature type="transmembrane region" description="Helical" evidence="7">
    <location>
        <begin position="238"/>
        <end position="260"/>
    </location>
</feature>
<dbReference type="OrthoDB" id="145927at2"/>
<dbReference type="InterPro" id="IPR050809">
    <property type="entry name" value="UgpAE/MalFG_permease"/>
</dbReference>
<feature type="transmembrane region" description="Helical" evidence="7">
    <location>
        <begin position="97"/>
        <end position="118"/>
    </location>
</feature>
<dbReference type="PANTHER" id="PTHR43227">
    <property type="entry name" value="BLL4140 PROTEIN"/>
    <property type="match status" value="1"/>
</dbReference>
<dbReference type="Proteomes" id="UP000297318">
    <property type="component" value="Unassembled WGS sequence"/>
</dbReference>
<evidence type="ECO:0000256" key="7">
    <source>
        <dbReference type="RuleBase" id="RU363032"/>
    </source>
</evidence>
<evidence type="ECO:0000259" key="9">
    <source>
        <dbReference type="PROSITE" id="PS50928"/>
    </source>
</evidence>
<feature type="transmembrane region" description="Helical" evidence="7">
    <location>
        <begin position="130"/>
        <end position="151"/>
    </location>
</feature>
<dbReference type="InterPro" id="IPR000515">
    <property type="entry name" value="MetI-like"/>
</dbReference>
<feature type="domain" description="ABC transmembrane type-1" evidence="9">
    <location>
        <begin position="93"/>
        <end position="308"/>
    </location>
</feature>
<gene>
    <name evidence="10" type="ORF">SERN_1753</name>
</gene>
<reference evidence="10 11" key="1">
    <citation type="submission" date="2018-11" db="EMBL/GenBank/DDBJ databases">
        <title>Complete genome sequencing of the Actinobacteria Serinibacter sp. K3-2.</title>
        <authorList>
            <person name="Rakitin A.L."/>
            <person name="Beletsky A.V."/>
            <person name="Mardanov A.V."/>
            <person name="Ravin N.V."/>
            <person name="Gromova A.S."/>
            <person name="Filippova S.N."/>
            <person name="Gal'Chenko V.F."/>
        </authorList>
    </citation>
    <scope>NUCLEOTIDE SEQUENCE [LARGE SCALE GENOMIC DNA]</scope>
    <source>
        <strain evidence="10 11">K3-2</strain>
    </source>
</reference>
<comment type="subcellular location">
    <subcellularLocation>
        <location evidence="1 7">Cell membrane</location>
        <topology evidence="1 7">Multi-pass membrane protein</topology>
    </subcellularLocation>
</comment>
<keyword evidence="6 7" id="KW-0472">Membrane</keyword>
<keyword evidence="4 7" id="KW-0812">Transmembrane</keyword>
<dbReference type="GO" id="GO:0055085">
    <property type="term" value="P:transmembrane transport"/>
    <property type="evidence" value="ECO:0007669"/>
    <property type="project" value="InterPro"/>
</dbReference>
<feature type="transmembrane region" description="Helical" evidence="7">
    <location>
        <begin position="287"/>
        <end position="307"/>
    </location>
</feature>
<dbReference type="AlphaFoldDB" id="A0A4Z1E3K5"/>
<proteinExistence type="inferred from homology"/>
<evidence type="ECO:0000256" key="3">
    <source>
        <dbReference type="ARBA" id="ARBA00022475"/>
    </source>
</evidence>
<dbReference type="PROSITE" id="PS50928">
    <property type="entry name" value="ABC_TM1"/>
    <property type="match status" value="1"/>
</dbReference>
<feature type="region of interest" description="Disordered" evidence="8">
    <location>
        <begin position="1"/>
        <end position="33"/>
    </location>
</feature>
<dbReference type="CDD" id="cd06261">
    <property type="entry name" value="TM_PBP2"/>
    <property type="match status" value="1"/>
</dbReference>
<evidence type="ECO:0000256" key="4">
    <source>
        <dbReference type="ARBA" id="ARBA00022692"/>
    </source>
</evidence>
<evidence type="ECO:0000313" key="10">
    <source>
        <dbReference type="EMBL" id="TGO05749.1"/>
    </source>
</evidence>
<keyword evidence="3" id="KW-1003">Cell membrane</keyword>
<evidence type="ECO:0000256" key="1">
    <source>
        <dbReference type="ARBA" id="ARBA00004651"/>
    </source>
</evidence>
<keyword evidence="11" id="KW-1185">Reference proteome</keyword>
<keyword evidence="5 7" id="KW-1133">Transmembrane helix</keyword>
<evidence type="ECO:0000256" key="6">
    <source>
        <dbReference type="ARBA" id="ARBA00023136"/>
    </source>
</evidence>
<keyword evidence="2 7" id="KW-0813">Transport</keyword>